<dbReference type="GeneID" id="4391039"/>
<evidence type="ECO:0000256" key="1">
    <source>
        <dbReference type="SAM" id="MobiDB-lite"/>
    </source>
</evidence>
<dbReference type="AlphaFoldDB" id="Q2H7A0"/>
<dbReference type="eggNOG" id="ENOG502RUI6">
    <property type="taxonomic scope" value="Eukaryota"/>
</dbReference>
<gene>
    <name evidence="2" type="ORF">CHGG_05465</name>
</gene>
<evidence type="ECO:0000313" key="3">
    <source>
        <dbReference type="Proteomes" id="UP000001056"/>
    </source>
</evidence>
<sequence length="480" mass="53532">MAGRSTALATRMPSIEYAQQRKTNVTFDARHQCITLVHDGALFKAPLQDGLERVLELGPGAGVPGAPLRLRAHAVPVRLRARLTAPAAAGLQVLRARRCPIGPWPEDEGLRNIGKVGLVRLVRDMGQTPLRVTVYCARLREQLRNPDVHAYVMMRSVYGRRPRQEEVYAAAASGRSIAATGVGATSAAGGEAATTASGEVTPTASCEATPAIRGEDTTSSPGTRSMSTSAETSRIRAPSPMSLGKYTPTYLQLSRRPFMSSPQKVGSHGPTKKIGMEWYDLSPEGKIQWLLDSGAEDKWGWVIYRCTYKPELDSHWKEFKRRVETGSRKLIAEFDAPGIAEKLDWVFVEDPELENASRDELKGKFKAWARTENPNCDMDNLRDGRGARYTYFIQVDEDALLSMAGTPNDPRNPGHVNIIRAWQDPLPPEEATDPSGEVEDSEDWMKMRVDMMDAEFYIEMDDDEAWYRFYRPPPHQVCHW</sequence>
<keyword evidence="3" id="KW-1185">Reference proteome</keyword>
<dbReference type="HOGENOM" id="CLU_568572_0_0_1"/>
<dbReference type="EMBL" id="CH408031">
    <property type="protein sequence ID" value="EAQ88846.1"/>
    <property type="molecule type" value="Genomic_DNA"/>
</dbReference>
<protein>
    <submittedName>
        <fullName evidence="2">Uncharacterized protein</fullName>
    </submittedName>
</protein>
<reference evidence="3" key="1">
    <citation type="journal article" date="2015" name="Genome Announc.">
        <title>Draft genome sequence of the cellulolytic fungus Chaetomium globosum.</title>
        <authorList>
            <person name="Cuomo C.A."/>
            <person name="Untereiner W.A."/>
            <person name="Ma L.-J."/>
            <person name="Grabherr M."/>
            <person name="Birren B.W."/>
        </authorList>
    </citation>
    <scope>NUCLEOTIDE SEQUENCE [LARGE SCALE GENOMIC DNA]</scope>
    <source>
        <strain evidence="3">ATCC 6205 / CBS 148.51 / DSM 1962 / NBRC 6347 / NRRL 1970</strain>
    </source>
</reference>
<dbReference type="VEuPathDB" id="FungiDB:CHGG_05465"/>
<accession>Q2H7A0</accession>
<name>Q2H7A0_CHAGB</name>
<proteinExistence type="predicted"/>
<dbReference type="InParanoid" id="Q2H7A0"/>
<dbReference type="Proteomes" id="UP000001056">
    <property type="component" value="Unassembled WGS sequence"/>
</dbReference>
<feature type="region of interest" description="Disordered" evidence="1">
    <location>
        <begin position="190"/>
        <end position="239"/>
    </location>
</feature>
<evidence type="ECO:0000313" key="2">
    <source>
        <dbReference type="EMBL" id="EAQ88846.1"/>
    </source>
</evidence>
<dbReference type="RefSeq" id="XP_001221560.1">
    <property type="nucleotide sequence ID" value="XM_001221559.1"/>
</dbReference>
<feature type="compositionally biased region" description="Polar residues" evidence="1">
    <location>
        <begin position="217"/>
        <end position="232"/>
    </location>
</feature>
<feature type="compositionally biased region" description="Low complexity" evidence="1">
    <location>
        <begin position="190"/>
        <end position="201"/>
    </location>
</feature>
<dbReference type="OrthoDB" id="4424523at2759"/>
<organism evidence="2 3">
    <name type="scientific">Chaetomium globosum (strain ATCC 6205 / CBS 148.51 / DSM 1962 / NBRC 6347 / NRRL 1970)</name>
    <name type="common">Soil fungus</name>
    <dbReference type="NCBI Taxonomy" id="306901"/>
    <lineage>
        <taxon>Eukaryota</taxon>
        <taxon>Fungi</taxon>
        <taxon>Dikarya</taxon>
        <taxon>Ascomycota</taxon>
        <taxon>Pezizomycotina</taxon>
        <taxon>Sordariomycetes</taxon>
        <taxon>Sordariomycetidae</taxon>
        <taxon>Sordariales</taxon>
        <taxon>Chaetomiaceae</taxon>
        <taxon>Chaetomium</taxon>
    </lineage>
</organism>